<sequence length="283" mass="32598">MDERCTWRLKASSLRASNLFKVTDFNSVHSCLDDKRFCSQKQVVSTFVAVVVQNILVDPKIIYTPTDIQRDIQKVYGMDLSYRQAWRSKEKAMQLLRGTPSESYKKIPTYLYMLEYANPGSVTRLHTERDGSFLYAFIAIYASIRGWVYCRLRGWIYCRPTIVVDGSCLRSTYKGTILTASTQDAAGQILPLAYAIVDSKNDASCEWFVVQFREIYGQREGMCIVSDMHDGIWRANSIVYPEVAHCASRAYIVEEFNMHMAELEANDSRVKTYMMDIGYDKWS</sequence>
<organism evidence="1 2">
    <name type="scientific">Nicotiana tabacum</name>
    <name type="common">Common tobacco</name>
    <dbReference type="NCBI Taxonomy" id="4097"/>
    <lineage>
        <taxon>Eukaryota</taxon>
        <taxon>Viridiplantae</taxon>
        <taxon>Streptophyta</taxon>
        <taxon>Embryophyta</taxon>
        <taxon>Tracheophyta</taxon>
        <taxon>Spermatophyta</taxon>
        <taxon>Magnoliopsida</taxon>
        <taxon>eudicotyledons</taxon>
        <taxon>Gunneridae</taxon>
        <taxon>Pentapetalae</taxon>
        <taxon>asterids</taxon>
        <taxon>lamiids</taxon>
        <taxon>Solanales</taxon>
        <taxon>Solanaceae</taxon>
        <taxon>Nicotianoideae</taxon>
        <taxon>Nicotianeae</taxon>
        <taxon>Nicotiana</taxon>
    </lineage>
</organism>
<name>A0AC58TX74_TOBAC</name>
<evidence type="ECO:0000313" key="2">
    <source>
        <dbReference type="RefSeq" id="XP_075101835.1"/>
    </source>
</evidence>
<evidence type="ECO:0000313" key="1">
    <source>
        <dbReference type="Proteomes" id="UP000790787"/>
    </source>
</evidence>
<proteinExistence type="predicted"/>
<accession>A0AC58TX74</accession>
<keyword evidence="1" id="KW-1185">Reference proteome</keyword>
<reference evidence="2" key="2">
    <citation type="submission" date="2025-08" db="UniProtKB">
        <authorList>
            <consortium name="RefSeq"/>
        </authorList>
    </citation>
    <scope>IDENTIFICATION</scope>
    <source>
        <tissue evidence="2">Leaf</tissue>
    </source>
</reference>
<dbReference type="Proteomes" id="UP000790787">
    <property type="component" value="Chromosome 23"/>
</dbReference>
<gene>
    <name evidence="2" type="primary">LOC142177262</name>
</gene>
<protein>
    <submittedName>
        <fullName evidence="2">Uncharacterized protein LOC142177262</fullName>
    </submittedName>
</protein>
<reference evidence="1" key="1">
    <citation type="journal article" date="2014" name="Nat. Commun.">
        <title>The tobacco genome sequence and its comparison with those of tomato and potato.</title>
        <authorList>
            <person name="Sierro N."/>
            <person name="Battey J.N."/>
            <person name="Ouadi S."/>
            <person name="Bakaher N."/>
            <person name="Bovet L."/>
            <person name="Willig A."/>
            <person name="Goepfert S."/>
            <person name="Peitsch M.C."/>
            <person name="Ivanov N.V."/>
        </authorList>
    </citation>
    <scope>NUCLEOTIDE SEQUENCE [LARGE SCALE GENOMIC DNA]</scope>
</reference>
<dbReference type="RefSeq" id="XP_075101835.1">
    <property type="nucleotide sequence ID" value="XM_075245734.1"/>
</dbReference>